<dbReference type="InterPro" id="IPR010982">
    <property type="entry name" value="Lambda_DNA-bd_dom_sf"/>
</dbReference>
<dbReference type="CDD" id="cd00093">
    <property type="entry name" value="HTH_XRE"/>
    <property type="match status" value="1"/>
</dbReference>
<dbReference type="AlphaFoldDB" id="A0A552UHG5"/>
<organism evidence="1 2">
    <name type="scientific">Glacieibacterium frigidum</name>
    <dbReference type="NCBI Taxonomy" id="2593303"/>
    <lineage>
        <taxon>Bacteria</taxon>
        <taxon>Pseudomonadati</taxon>
        <taxon>Pseudomonadota</taxon>
        <taxon>Alphaproteobacteria</taxon>
        <taxon>Sphingomonadales</taxon>
        <taxon>Sphingosinicellaceae</taxon>
        <taxon>Glacieibacterium</taxon>
    </lineage>
</organism>
<keyword evidence="2" id="KW-1185">Reference proteome</keyword>
<proteinExistence type="predicted"/>
<evidence type="ECO:0000313" key="2">
    <source>
        <dbReference type="Proteomes" id="UP000317894"/>
    </source>
</evidence>
<name>A0A552UHG5_9SPHN</name>
<gene>
    <name evidence="1" type="ORF">FMM06_05690</name>
</gene>
<dbReference type="OrthoDB" id="8902678at2"/>
<dbReference type="RefSeq" id="WP_143555185.1">
    <property type="nucleotide sequence ID" value="NZ_VJWA01000001.1"/>
</dbReference>
<dbReference type="Proteomes" id="UP000317894">
    <property type="component" value="Unassembled WGS sequence"/>
</dbReference>
<dbReference type="EMBL" id="VJWA01000001">
    <property type="protein sequence ID" value="TRW17640.1"/>
    <property type="molecule type" value="Genomic_DNA"/>
</dbReference>
<reference evidence="1 2" key="1">
    <citation type="submission" date="2019-07" db="EMBL/GenBank/DDBJ databases">
        <title>Novel species isolated from glacier.</title>
        <authorList>
            <person name="Liu Q."/>
            <person name="Xin Y.-H."/>
        </authorList>
    </citation>
    <scope>NUCLEOTIDE SEQUENCE [LARGE SCALE GENOMIC DNA]</scope>
    <source>
        <strain evidence="1 2">LB1R16</strain>
    </source>
</reference>
<comment type="caution">
    <text evidence="1">The sequence shown here is derived from an EMBL/GenBank/DDBJ whole genome shotgun (WGS) entry which is preliminary data.</text>
</comment>
<dbReference type="SUPFAM" id="SSF47413">
    <property type="entry name" value="lambda repressor-like DNA-binding domains"/>
    <property type="match status" value="1"/>
</dbReference>
<protein>
    <submittedName>
        <fullName evidence="1">Helix-turn-helix transcriptional regulator</fullName>
    </submittedName>
</protein>
<sequence length="307" mass="32241">MAEGFADKLSLVLKALSISRGRLAADVGVDKSLVGRWCNGQVSPSAHNCARLTQAIAARQPGFTMLDWEHDLPALGARFGVTVSAPPPPPSAVPSGFAEWLAVPKFREAALASGPASTALAGFWRTTRPVPEFPGKFVHDHVIMQTSPDGPLRFRIGLFSSRLVGWSMAVGDQMFCCASNQLTGSSIFAIFNRVHRPRIDCIDGVTLACMADAGGVPVAAACMLERVGDLSGDDAADDAHYEALLAEHPIAPDGSVPDHVVKHLWRDTGPTALAQGGDAMIMIRSMASLARGSSPAAAPPTLRVVSG</sequence>
<evidence type="ECO:0000313" key="1">
    <source>
        <dbReference type="EMBL" id="TRW17640.1"/>
    </source>
</evidence>
<dbReference type="GO" id="GO:0003677">
    <property type="term" value="F:DNA binding"/>
    <property type="evidence" value="ECO:0007669"/>
    <property type="project" value="InterPro"/>
</dbReference>
<dbReference type="InterPro" id="IPR001387">
    <property type="entry name" value="Cro/C1-type_HTH"/>
</dbReference>
<accession>A0A552UHG5</accession>